<reference evidence="3" key="1">
    <citation type="journal article" date="2016" name="Nat. Commun.">
        <title>The Gonium pectorale genome demonstrates co-option of cell cycle regulation during the evolution of multicellularity.</title>
        <authorList>
            <person name="Hanschen E.R."/>
            <person name="Marriage T.N."/>
            <person name="Ferris P.J."/>
            <person name="Hamaji T."/>
            <person name="Toyoda A."/>
            <person name="Fujiyama A."/>
            <person name="Neme R."/>
            <person name="Noguchi H."/>
            <person name="Minakuchi Y."/>
            <person name="Suzuki M."/>
            <person name="Kawai-Toyooka H."/>
            <person name="Smith D.R."/>
            <person name="Sparks H."/>
            <person name="Anderson J."/>
            <person name="Bakaric R."/>
            <person name="Luria V."/>
            <person name="Karger A."/>
            <person name="Kirschner M.W."/>
            <person name="Durand P.M."/>
            <person name="Michod R.E."/>
            <person name="Nozaki H."/>
            <person name="Olson B.J."/>
        </authorList>
    </citation>
    <scope>NUCLEOTIDE SEQUENCE [LARGE SCALE GENOMIC DNA]</scope>
    <source>
        <strain evidence="3">NIES-2863</strain>
    </source>
</reference>
<name>A0A150GRY8_GONPE</name>
<evidence type="ECO:0000313" key="3">
    <source>
        <dbReference type="Proteomes" id="UP000075714"/>
    </source>
</evidence>
<feature type="region of interest" description="Disordered" evidence="1">
    <location>
        <begin position="1"/>
        <end position="48"/>
    </location>
</feature>
<proteinExistence type="predicted"/>
<comment type="caution">
    <text evidence="2">The sequence shown here is derived from an EMBL/GenBank/DDBJ whole genome shotgun (WGS) entry which is preliminary data.</text>
</comment>
<organism evidence="2 3">
    <name type="scientific">Gonium pectorale</name>
    <name type="common">Green alga</name>
    <dbReference type="NCBI Taxonomy" id="33097"/>
    <lineage>
        <taxon>Eukaryota</taxon>
        <taxon>Viridiplantae</taxon>
        <taxon>Chlorophyta</taxon>
        <taxon>core chlorophytes</taxon>
        <taxon>Chlorophyceae</taxon>
        <taxon>CS clade</taxon>
        <taxon>Chlamydomonadales</taxon>
        <taxon>Volvocaceae</taxon>
        <taxon>Gonium</taxon>
    </lineage>
</organism>
<keyword evidence="3" id="KW-1185">Reference proteome</keyword>
<feature type="compositionally biased region" description="Basic and acidic residues" evidence="1">
    <location>
        <begin position="1"/>
        <end position="18"/>
    </location>
</feature>
<dbReference type="Proteomes" id="UP000075714">
    <property type="component" value="Unassembled WGS sequence"/>
</dbReference>
<feature type="region of interest" description="Disordered" evidence="1">
    <location>
        <begin position="238"/>
        <end position="269"/>
    </location>
</feature>
<evidence type="ECO:0000256" key="1">
    <source>
        <dbReference type="SAM" id="MobiDB-lite"/>
    </source>
</evidence>
<protein>
    <submittedName>
        <fullName evidence="2">Uncharacterized protein</fullName>
    </submittedName>
</protein>
<sequence>MVGWQRHSDEDGSEDARPPQRQRSSSALTTDDGLTISDTSDNGTAKPRHALSWAQATALQAQEFSVAEGFAAAITVATRASALRPAAGSEVAPSSQDQPYSALLSGPAFSYGADEHGVFDTDVISFGSVGGDDDDDCVGSFMVEEESEAEWEREAPRRFVLSFATANSSSGGRMRDAHAALAGGGGALPHSAAAAAAAAAPPTGISPGVGSSAVSSGASNAGVPVAAVASMFGADAGAAKSNGAAPAQDGPTERESVQDVTALPPRAGSNESIASADAAADPFADPVANSGADAPDLAAAAAYHGFGAPAGSVAAHPSAADVYHGFAAAVAALGFASLPVQPVAAAAHHNAVAAMAAGVEDGEEASDAVAPVGPAPLPMAPLPPPPALLPPEVYLGFVSQLVASVQTATNVTSNYLQGHWAEGQGQGGPVAAAAQPPMFCPPTAQEARRKA</sequence>
<dbReference type="AlphaFoldDB" id="A0A150GRY8"/>
<gene>
    <name evidence="2" type="ORF">GPECTOR_9g605</name>
</gene>
<dbReference type="EMBL" id="LSYV01000010">
    <property type="protein sequence ID" value="KXZ52561.1"/>
    <property type="molecule type" value="Genomic_DNA"/>
</dbReference>
<accession>A0A150GRY8</accession>
<evidence type="ECO:0000313" key="2">
    <source>
        <dbReference type="EMBL" id="KXZ52561.1"/>
    </source>
</evidence>
<feature type="compositionally biased region" description="Low complexity" evidence="1">
    <location>
        <begin position="238"/>
        <end position="247"/>
    </location>
</feature>